<name>A0A023B9U5_GRENI</name>
<accession>A0A023B9U5</accession>
<evidence type="ECO:0000313" key="2">
    <source>
        <dbReference type="EMBL" id="EZG76299.1"/>
    </source>
</evidence>
<dbReference type="GeneID" id="22911702"/>
<evidence type="ECO:0000256" key="1">
    <source>
        <dbReference type="SAM" id="MobiDB-lite"/>
    </source>
</evidence>
<proteinExistence type="predicted"/>
<gene>
    <name evidence="2" type="ORF">GNI_045200</name>
</gene>
<dbReference type="VEuPathDB" id="CryptoDB:GNI_045200"/>
<reference evidence="2" key="1">
    <citation type="submission" date="2013-12" db="EMBL/GenBank/DDBJ databases">
        <authorList>
            <person name="Omoto C.K."/>
            <person name="Sibley D."/>
            <person name="Venepally P."/>
            <person name="Hadjithomas M."/>
            <person name="Karamycheva S."/>
            <person name="Brunk B."/>
            <person name="Roos D."/>
            <person name="Caler E."/>
            <person name="Lorenzi H."/>
        </authorList>
    </citation>
    <scope>NUCLEOTIDE SEQUENCE</scope>
</reference>
<dbReference type="EMBL" id="AFNH02000346">
    <property type="protein sequence ID" value="EZG76299.1"/>
    <property type="molecule type" value="Genomic_DNA"/>
</dbReference>
<sequence>MKLHIDRKSASESHVLGPAMLGRFVVPVIFNKHLLDLCCVHDWLDRPRWRSDDLYEFEHEMYVLSDLGSELKYANTGYCVVLGGQVIDAPDSDPSEQDDDHPSRQDNDYPSWQDDFIKLLYKSPTVRSCLATVITDLAKRAEKMVGGPLRYRQVRDVLAAINRYRYDDRDIEFDCAREISFDRWDECRGNLTELAASYNCFHVVEEDGATVQFPASHLTCRPSKLLGEAAKKMVAGLTR</sequence>
<dbReference type="AlphaFoldDB" id="A0A023B9U5"/>
<evidence type="ECO:0000313" key="3">
    <source>
        <dbReference type="Proteomes" id="UP000019763"/>
    </source>
</evidence>
<feature type="compositionally biased region" description="Acidic residues" evidence="1">
    <location>
        <begin position="90"/>
        <end position="99"/>
    </location>
</feature>
<organism evidence="2 3">
    <name type="scientific">Gregarina niphandrodes</name>
    <name type="common">Septate eugregarine</name>
    <dbReference type="NCBI Taxonomy" id="110365"/>
    <lineage>
        <taxon>Eukaryota</taxon>
        <taxon>Sar</taxon>
        <taxon>Alveolata</taxon>
        <taxon>Apicomplexa</taxon>
        <taxon>Conoidasida</taxon>
        <taxon>Gregarinasina</taxon>
        <taxon>Eugregarinorida</taxon>
        <taxon>Gregarinidae</taxon>
        <taxon>Gregarina</taxon>
    </lineage>
</organism>
<feature type="region of interest" description="Disordered" evidence="1">
    <location>
        <begin position="90"/>
        <end position="110"/>
    </location>
</feature>
<dbReference type="Proteomes" id="UP000019763">
    <property type="component" value="Unassembled WGS sequence"/>
</dbReference>
<comment type="caution">
    <text evidence="2">The sequence shown here is derived from an EMBL/GenBank/DDBJ whole genome shotgun (WGS) entry which is preliminary data.</text>
</comment>
<protein>
    <submittedName>
        <fullName evidence="2">Uncharacterized protein</fullName>
    </submittedName>
</protein>
<keyword evidence="3" id="KW-1185">Reference proteome</keyword>
<dbReference type="RefSeq" id="XP_011129580.1">
    <property type="nucleotide sequence ID" value="XM_011131278.1"/>
</dbReference>